<dbReference type="SUPFAM" id="SSF57783">
    <property type="entry name" value="Zinc beta-ribbon"/>
    <property type="match status" value="1"/>
</dbReference>
<feature type="site" description="Interaction with DNA" evidence="10">
    <location>
        <position position="143"/>
    </location>
</feature>
<evidence type="ECO:0000256" key="1">
    <source>
        <dbReference type="ARBA" id="ARBA00000213"/>
    </source>
</evidence>
<feature type="site" description="Interaction with DNA" evidence="10">
    <location>
        <position position="31"/>
    </location>
</feature>
<gene>
    <name evidence="10 14" type="primary">topA</name>
    <name evidence="14" type="ORF">ACFOGP_07720</name>
</gene>
<dbReference type="Pfam" id="PF01751">
    <property type="entry name" value="Toprim"/>
    <property type="match status" value="1"/>
</dbReference>
<feature type="compositionally biased region" description="Basic residues" evidence="11">
    <location>
        <begin position="837"/>
        <end position="870"/>
    </location>
</feature>
<dbReference type="Pfam" id="PF01131">
    <property type="entry name" value="Topoisom_bac"/>
    <property type="match status" value="1"/>
</dbReference>
<dbReference type="Proteomes" id="UP001595632">
    <property type="component" value="Unassembled WGS sequence"/>
</dbReference>
<keyword evidence="15" id="KW-1185">Reference proteome</keyword>
<dbReference type="CDD" id="cd00186">
    <property type="entry name" value="TOP1Ac"/>
    <property type="match status" value="1"/>
</dbReference>
<feature type="domain" description="Topo IA-type catalytic" evidence="13">
    <location>
        <begin position="132"/>
        <end position="559"/>
    </location>
</feature>
<evidence type="ECO:0000256" key="5">
    <source>
        <dbReference type="ARBA" id="ARBA00022833"/>
    </source>
</evidence>
<evidence type="ECO:0000313" key="14">
    <source>
        <dbReference type="EMBL" id="MFC3142592.1"/>
    </source>
</evidence>
<dbReference type="NCBIfam" id="TIGR01051">
    <property type="entry name" value="topA_bact"/>
    <property type="match status" value="1"/>
</dbReference>
<dbReference type="InterPro" id="IPR023406">
    <property type="entry name" value="Topo_IA_AS"/>
</dbReference>
<dbReference type="InterPro" id="IPR013497">
    <property type="entry name" value="Topo_IA_cen"/>
</dbReference>
<dbReference type="Gene3D" id="1.10.460.10">
    <property type="entry name" value="Topoisomerase I, domain 2"/>
    <property type="match status" value="1"/>
</dbReference>
<comment type="function">
    <text evidence="10">Releases the supercoiling and torsional tension of DNA, which is introduced during the DNA replication and transcription, by transiently cleaving and rejoining one strand of the DNA duplex. Introduces a single-strand break via transesterification at a target site in duplex DNA. The scissile phosphodiester is attacked by the catalytic tyrosine of the enzyme, resulting in the formation of a DNA-(5'-phosphotyrosyl)-enzyme intermediate and the expulsion of a 3'-OH DNA strand. The free DNA strand then undergoes passage around the unbroken strand, thus removing DNA supercoils. Finally, in the religation step, the DNA 3'-OH attacks the covalent intermediate to expel the active-site tyrosine and restore the DNA phosphodiester backbone.</text>
</comment>
<dbReference type="InterPro" id="IPR025589">
    <property type="entry name" value="Toprim_C_rpt"/>
</dbReference>
<protein>
    <recommendedName>
        <fullName evidence="10">DNA topoisomerase 1</fullName>
        <ecNumber evidence="10">5.6.2.1</ecNumber>
    </recommendedName>
    <alternativeName>
        <fullName evidence="10">DNA topoisomerase I</fullName>
    </alternativeName>
</protein>
<evidence type="ECO:0000256" key="8">
    <source>
        <dbReference type="ARBA" id="ARBA00023125"/>
    </source>
</evidence>
<dbReference type="Pfam" id="PF01396">
    <property type="entry name" value="Zn_ribbon_Top1"/>
    <property type="match status" value="1"/>
</dbReference>
<evidence type="ECO:0000256" key="4">
    <source>
        <dbReference type="ARBA" id="ARBA00022771"/>
    </source>
</evidence>
<dbReference type="Gene3D" id="3.40.50.140">
    <property type="match status" value="1"/>
</dbReference>
<dbReference type="SMART" id="SM00436">
    <property type="entry name" value="TOP1Bc"/>
    <property type="match status" value="1"/>
</dbReference>
<dbReference type="PROSITE" id="PS00396">
    <property type="entry name" value="TOPO_IA_1"/>
    <property type="match status" value="1"/>
</dbReference>
<dbReference type="Pfam" id="PF13368">
    <property type="entry name" value="Toprim_C_rpt"/>
    <property type="match status" value="3"/>
</dbReference>
<accession>A0ABV7GMM7</accession>
<dbReference type="EMBL" id="JBHRTB010000010">
    <property type="protein sequence ID" value="MFC3142592.1"/>
    <property type="molecule type" value="Genomic_DNA"/>
</dbReference>
<keyword evidence="6" id="KW-0460">Magnesium</keyword>
<dbReference type="PRINTS" id="PR00417">
    <property type="entry name" value="PRTPISMRASEI"/>
</dbReference>
<dbReference type="RefSeq" id="WP_275633385.1">
    <property type="nucleotide sequence ID" value="NZ_JARGYD010000005.1"/>
</dbReference>
<feature type="region of interest" description="Interaction with DNA" evidence="10">
    <location>
        <begin position="166"/>
        <end position="171"/>
    </location>
</feature>
<dbReference type="InterPro" id="IPR006171">
    <property type="entry name" value="TOPRIM_dom"/>
</dbReference>
<dbReference type="GO" id="GO:0003917">
    <property type="term" value="F:DNA topoisomerase type I (single strand cut, ATP-independent) activity"/>
    <property type="evidence" value="ECO:0007669"/>
    <property type="project" value="UniProtKB-EC"/>
</dbReference>
<keyword evidence="4" id="KW-0863">Zinc-finger</keyword>
<evidence type="ECO:0000313" key="15">
    <source>
        <dbReference type="Proteomes" id="UP001595632"/>
    </source>
</evidence>
<dbReference type="PROSITE" id="PS50880">
    <property type="entry name" value="TOPRIM"/>
    <property type="match status" value="1"/>
</dbReference>
<evidence type="ECO:0000256" key="10">
    <source>
        <dbReference type="HAMAP-Rule" id="MF_00952"/>
    </source>
</evidence>
<evidence type="ECO:0000259" key="13">
    <source>
        <dbReference type="PROSITE" id="PS52039"/>
    </source>
</evidence>
<evidence type="ECO:0000256" key="9">
    <source>
        <dbReference type="ARBA" id="ARBA00023235"/>
    </source>
</evidence>
<dbReference type="InterPro" id="IPR003602">
    <property type="entry name" value="Topo_IA_DNA-bd_dom"/>
</dbReference>
<organism evidence="14 15">
    <name type="scientific">Psychromarinibacter halotolerans</name>
    <dbReference type="NCBI Taxonomy" id="1775175"/>
    <lineage>
        <taxon>Bacteria</taxon>
        <taxon>Pseudomonadati</taxon>
        <taxon>Pseudomonadota</taxon>
        <taxon>Alphaproteobacteria</taxon>
        <taxon>Rhodobacterales</taxon>
        <taxon>Paracoccaceae</taxon>
        <taxon>Psychromarinibacter</taxon>
    </lineage>
</organism>
<dbReference type="InterPro" id="IPR013825">
    <property type="entry name" value="Topo_IA_cen_sub2"/>
</dbReference>
<dbReference type="PROSITE" id="PS52039">
    <property type="entry name" value="TOPO_IA_2"/>
    <property type="match status" value="1"/>
</dbReference>
<dbReference type="SMART" id="SM00493">
    <property type="entry name" value="TOPRIM"/>
    <property type="match status" value="1"/>
</dbReference>
<proteinExistence type="inferred from homology"/>
<feature type="site" description="Interaction with DNA" evidence="10">
    <location>
        <position position="491"/>
    </location>
</feature>
<dbReference type="InterPro" id="IPR013826">
    <property type="entry name" value="Topo_IA_cen_sub3"/>
</dbReference>
<reference evidence="15" key="1">
    <citation type="journal article" date="2019" name="Int. J. Syst. Evol. Microbiol.">
        <title>The Global Catalogue of Microorganisms (GCM) 10K type strain sequencing project: providing services to taxonomists for standard genome sequencing and annotation.</title>
        <authorList>
            <consortium name="The Broad Institute Genomics Platform"/>
            <consortium name="The Broad Institute Genome Sequencing Center for Infectious Disease"/>
            <person name="Wu L."/>
            <person name="Ma J."/>
        </authorList>
    </citation>
    <scope>NUCLEOTIDE SEQUENCE [LARGE SCALE GENOMIC DNA]</scope>
    <source>
        <strain evidence="15">KCTC 52366</strain>
    </source>
</reference>
<feature type="site" description="Interaction with DNA" evidence="10">
    <location>
        <position position="146"/>
    </location>
</feature>
<name>A0ABV7GMM7_9RHOB</name>
<feature type="site" description="Interaction with DNA" evidence="10">
    <location>
        <position position="142"/>
    </location>
</feature>
<keyword evidence="5" id="KW-0862">Zinc</keyword>
<keyword evidence="7 10" id="KW-0799">Topoisomerase</keyword>
<sequence length="880" mass="98001">MPVVVVESPAKAKTINKYLGNDFTVLASYGHVRDLPPKDGSVDPDHGFEMLWEVASDSKKHVKAIADALKDDQTLILATDPDREGEAISWHLEETLRKRKAIKAGTEVSRVVFNAITKSAVTEAMKNPRKVDEDLVEAYLARRALDYLVGFNLSPVLWRKLPGAKSAGRVQSVCLRLIVEREMEIEAFRAREYWSVKALLSTPRGQEYEARLTTLAGKKLDRYDIENSTQAEMAVQAITSRDLSVKSVEAKPASRNPSAPFMTSTLQQEASRKFGMGARQTMSTAQRLYEAGYITYMRTDGIDMAPEAVHAARDAIKDRYGAEYVPSSPRMYKNKAKNAQEAHECIRPTEMTLAPDELKVSDADQRKLYDLIWKRTLASQMEAARMERTTVDVSSADGQVELRATGQVVLFDGFLKIYEEGRDDATTDDDDKRLPQITQGEKADKKTITPEQHFTQPPPRYTEATLVKKMEELGIGRPSTYASIVTTIQDRGYVRKDKNRLIPEDKGRLVTIFLINYFRKYVGYDFTAELEGELDDITSGDREWKDVLDKFWRDFKAHIDETAELRISEVLDKIDEVLAPHLYPPTEDGSDPRVCPNCGNGRLSMRTARSGGAFIGCSNYPDCRYTRPFGPPDAEAEASAIPPEGKLLGEDEGDEIRVFKGRFGPYVQRGPATKEQPKPPRQSVPKQWPPEELTLEQAVRLLVLPRLIGQHPEDGVNVWSNIGRYGPYIKHAESTSDRGGTNANLDEIEEVWTVGMNRAVQLLAEKVASRGGRGRAAAPVRELGEHPEAGGPVAIYKGKYGPYVKWDKINATIPDTIEPEQLSMEQAVELIAERAAKAGKKAPAKKKAAAKKTTTKKTATKKTAAKKPAAKTKAAEADED</sequence>
<feature type="site" description="Interaction with DNA" evidence="10">
    <location>
        <position position="298"/>
    </location>
</feature>
<evidence type="ECO:0000256" key="3">
    <source>
        <dbReference type="ARBA" id="ARBA00022723"/>
    </source>
</evidence>
<evidence type="ECO:0000256" key="2">
    <source>
        <dbReference type="ARBA" id="ARBA00009446"/>
    </source>
</evidence>
<keyword evidence="9 10" id="KW-0413">Isomerase</keyword>
<feature type="region of interest" description="Disordered" evidence="11">
    <location>
        <begin position="666"/>
        <end position="688"/>
    </location>
</feature>
<comment type="caution">
    <text evidence="14">The sequence shown here is derived from an EMBL/GenBank/DDBJ whole genome shotgun (WGS) entry which is preliminary data.</text>
</comment>
<dbReference type="PANTHER" id="PTHR42785">
    <property type="entry name" value="DNA TOPOISOMERASE, TYPE IA, CORE"/>
    <property type="match status" value="1"/>
</dbReference>
<feature type="active site" description="O-(5'-phospho-DNA)-tyrosine intermediate" evidence="10">
    <location>
        <position position="296"/>
    </location>
</feature>
<evidence type="ECO:0000256" key="6">
    <source>
        <dbReference type="ARBA" id="ARBA00022842"/>
    </source>
</evidence>
<dbReference type="CDD" id="cd03363">
    <property type="entry name" value="TOPRIM_TopoIA_TopoI"/>
    <property type="match status" value="1"/>
</dbReference>
<dbReference type="Gene3D" id="1.10.290.10">
    <property type="entry name" value="Topoisomerase I, domain 4"/>
    <property type="match status" value="1"/>
</dbReference>
<comment type="subunit">
    <text evidence="10">Monomer.</text>
</comment>
<comment type="catalytic activity">
    <reaction evidence="1 10">
        <text>ATP-independent breakage of single-stranded DNA, followed by passage and rejoining.</text>
        <dbReference type="EC" id="5.6.2.1"/>
    </reaction>
</comment>
<dbReference type="InterPro" id="IPR005733">
    <property type="entry name" value="TopoI_bac-type"/>
</dbReference>
<evidence type="ECO:0000256" key="7">
    <source>
        <dbReference type="ARBA" id="ARBA00023029"/>
    </source>
</evidence>
<dbReference type="InterPro" id="IPR013498">
    <property type="entry name" value="Topo_IA_Znf"/>
</dbReference>
<dbReference type="InterPro" id="IPR003601">
    <property type="entry name" value="Topo_IA_2"/>
</dbReference>
<dbReference type="SUPFAM" id="SSF56712">
    <property type="entry name" value="Prokaryotic type I DNA topoisomerase"/>
    <property type="match status" value="1"/>
</dbReference>
<dbReference type="InterPro" id="IPR028612">
    <property type="entry name" value="Topoisom_1_IA"/>
</dbReference>
<feature type="region of interest" description="Disordered" evidence="11">
    <location>
        <begin position="836"/>
        <end position="880"/>
    </location>
</feature>
<feature type="domain" description="Toprim" evidence="12">
    <location>
        <begin position="1"/>
        <end position="116"/>
    </location>
</feature>
<evidence type="ECO:0000256" key="11">
    <source>
        <dbReference type="SAM" id="MobiDB-lite"/>
    </source>
</evidence>
<feature type="site" description="Interaction with DNA" evidence="10">
    <location>
        <position position="158"/>
    </location>
</feature>
<dbReference type="InterPro" id="IPR013824">
    <property type="entry name" value="Topo_IA_cen_sub1"/>
</dbReference>
<dbReference type="HAMAP" id="MF_00952">
    <property type="entry name" value="Topoisom_1_prok"/>
    <property type="match status" value="1"/>
</dbReference>
<dbReference type="InterPro" id="IPR023405">
    <property type="entry name" value="Topo_IA_core_domain"/>
</dbReference>
<keyword evidence="8 10" id="KW-0238">DNA-binding</keyword>
<comment type="caution">
    <text evidence="10">Lacks conserved residue(s) required for the propagation of feature annotation.</text>
</comment>
<dbReference type="EC" id="5.6.2.1" evidence="10"/>
<dbReference type="Gene3D" id="3.30.65.10">
    <property type="entry name" value="Bacterial Topoisomerase I, domain 1"/>
    <property type="match status" value="1"/>
</dbReference>
<evidence type="ECO:0000259" key="12">
    <source>
        <dbReference type="PROSITE" id="PS50880"/>
    </source>
</evidence>
<dbReference type="InterPro" id="IPR034149">
    <property type="entry name" value="TOPRIM_TopoI"/>
</dbReference>
<dbReference type="SMART" id="SM00437">
    <property type="entry name" value="TOP1Ac"/>
    <property type="match status" value="1"/>
</dbReference>
<dbReference type="InterPro" id="IPR000380">
    <property type="entry name" value="Topo_IA"/>
</dbReference>
<keyword evidence="3" id="KW-0479">Metal-binding</keyword>
<comment type="similarity">
    <text evidence="2 10">Belongs to the type IA topoisomerase family.</text>
</comment>
<dbReference type="PANTHER" id="PTHR42785:SF1">
    <property type="entry name" value="DNA TOPOISOMERASE"/>
    <property type="match status" value="1"/>
</dbReference>
<dbReference type="Gene3D" id="2.70.20.10">
    <property type="entry name" value="Topoisomerase I, domain 3"/>
    <property type="match status" value="1"/>
</dbReference>